<evidence type="ECO:0000313" key="3">
    <source>
        <dbReference type="Proteomes" id="UP000824120"/>
    </source>
</evidence>
<dbReference type="EMBL" id="JACXVP010000005">
    <property type="protein sequence ID" value="KAG5604639.1"/>
    <property type="molecule type" value="Genomic_DNA"/>
</dbReference>
<dbReference type="AlphaFoldDB" id="A0A9J5YY32"/>
<dbReference type="InterPro" id="IPR040256">
    <property type="entry name" value="At4g02000-like"/>
</dbReference>
<reference evidence="2 3" key="1">
    <citation type="submission" date="2020-09" db="EMBL/GenBank/DDBJ databases">
        <title>De no assembly of potato wild relative species, Solanum commersonii.</title>
        <authorList>
            <person name="Cho K."/>
        </authorList>
    </citation>
    <scope>NUCLEOTIDE SEQUENCE [LARGE SCALE GENOMIC DNA]</scope>
    <source>
        <strain evidence="2">LZ3.2</strain>
        <tissue evidence="2">Leaf</tissue>
    </source>
</reference>
<feature type="region of interest" description="Disordered" evidence="1">
    <location>
        <begin position="257"/>
        <end position="278"/>
    </location>
</feature>
<feature type="region of interest" description="Disordered" evidence="1">
    <location>
        <begin position="1"/>
        <end position="54"/>
    </location>
</feature>
<evidence type="ECO:0000256" key="1">
    <source>
        <dbReference type="SAM" id="MobiDB-lite"/>
    </source>
</evidence>
<feature type="non-terminal residue" evidence="2">
    <location>
        <position position="516"/>
    </location>
</feature>
<protein>
    <recommendedName>
        <fullName evidence="4">DUF4283 domain-containing protein</fullName>
    </recommendedName>
</protein>
<feature type="compositionally biased region" description="Low complexity" evidence="1">
    <location>
        <begin position="30"/>
        <end position="46"/>
    </location>
</feature>
<dbReference type="OrthoDB" id="1932741at2759"/>
<dbReference type="Gene3D" id="3.60.10.10">
    <property type="entry name" value="Endonuclease/exonuclease/phosphatase"/>
    <property type="match status" value="1"/>
</dbReference>
<name>A0A9J5YY32_SOLCO</name>
<dbReference type="SUPFAM" id="SSF56219">
    <property type="entry name" value="DNase I-like"/>
    <property type="match status" value="1"/>
</dbReference>
<sequence>MVKRERTLSLKGMETQASQPNRGNRKKNGKASANFGKKSSSSGGRSWTDEVDDESVKPVHQSSIWDNFDIAKISNVRFKLEYVEPIMHGESPAIEIESEDMTHPPFEVLKGFIHRLWSKLGINKVAILKNVGNQVVLQGGGICHFDNKPLISLQGKNYIPIWIKLFGLDFKYWSPKGLSKIGSLVGKLVMMDHNTERKVRLNFARLLVEVQMDTMLPEVILFKLEKGYLKEQKVLYDWKPMLCKICDKYGHSKVNCGKRNTSPGTKKGGTGSKGDVGQDFQPSIDTGGIVVQEKLSPPTIALDPHKAGISDEFCTNDVRLRRLSDEEIVGGHPNPIIGNGSCLCWNIRGLNGPNKQKEVKCLCNNEKIRLAGLLEIKIKVWKIDLIAQKIFDDGLFITSLVSHYNGRIWITWRLDYYTVTLIESTSQLITCEMRSVPMQQTFIMIMVYAYNTKEGRKELWDSLMDYNMILGDFNLVLTTEDIIGGNPVVWSEIEDFQNCIATCGFIEVKDTLGMTK</sequence>
<dbReference type="PANTHER" id="PTHR31286:SF165">
    <property type="entry name" value="DUF4283 DOMAIN-CONTAINING PROTEIN"/>
    <property type="match status" value="1"/>
</dbReference>
<dbReference type="PANTHER" id="PTHR31286">
    <property type="entry name" value="GLYCINE-RICH CELL WALL STRUCTURAL PROTEIN 1.8-LIKE"/>
    <property type="match status" value="1"/>
</dbReference>
<evidence type="ECO:0008006" key="4">
    <source>
        <dbReference type="Google" id="ProtNLM"/>
    </source>
</evidence>
<dbReference type="InterPro" id="IPR036691">
    <property type="entry name" value="Endo/exonu/phosph_ase_sf"/>
</dbReference>
<organism evidence="2 3">
    <name type="scientific">Solanum commersonii</name>
    <name type="common">Commerson's wild potato</name>
    <name type="synonym">Commerson's nightshade</name>
    <dbReference type="NCBI Taxonomy" id="4109"/>
    <lineage>
        <taxon>Eukaryota</taxon>
        <taxon>Viridiplantae</taxon>
        <taxon>Streptophyta</taxon>
        <taxon>Embryophyta</taxon>
        <taxon>Tracheophyta</taxon>
        <taxon>Spermatophyta</taxon>
        <taxon>Magnoliopsida</taxon>
        <taxon>eudicotyledons</taxon>
        <taxon>Gunneridae</taxon>
        <taxon>Pentapetalae</taxon>
        <taxon>asterids</taxon>
        <taxon>lamiids</taxon>
        <taxon>Solanales</taxon>
        <taxon>Solanaceae</taxon>
        <taxon>Solanoideae</taxon>
        <taxon>Solaneae</taxon>
        <taxon>Solanum</taxon>
    </lineage>
</organism>
<dbReference type="Proteomes" id="UP000824120">
    <property type="component" value="Chromosome 5"/>
</dbReference>
<proteinExistence type="predicted"/>
<evidence type="ECO:0000313" key="2">
    <source>
        <dbReference type="EMBL" id="KAG5604639.1"/>
    </source>
</evidence>
<keyword evidence="3" id="KW-1185">Reference proteome</keyword>
<comment type="caution">
    <text evidence="2">The sequence shown here is derived from an EMBL/GenBank/DDBJ whole genome shotgun (WGS) entry which is preliminary data.</text>
</comment>
<accession>A0A9J5YY32</accession>
<gene>
    <name evidence="2" type="ORF">H5410_026131</name>
</gene>